<evidence type="ECO:0000256" key="6">
    <source>
        <dbReference type="ARBA" id="ARBA00022833"/>
    </source>
</evidence>
<dbReference type="KEGG" id="pshq:F3W81_12000"/>
<dbReference type="AlphaFoldDB" id="A0A7L9WNU2"/>
<evidence type="ECO:0000313" key="9">
    <source>
        <dbReference type="Proteomes" id="UP000594118"/>
    </source>
</evidence>
<comment type="subcellular location">
    <subcellularLocation>
        <location evidence="7">Cytoplasm</location>
    </subcellularLocation>
</comment>
<accession>A0A7L9WNU2</accession>
<keyword evidence="2 7" id="KW-0540">Nuclease</keyword>
<organism evidence="8 9">
    <name type="scientific">Pseudooceanicola spongiae</name>
    <dbReference type="NCBI Taxonomy" id="2613965"/>
    <lineage>
        <taxon>Bacteria</taxon>
        <taxon>Pseudomonadati</taxon>
        <taxon>Pseudomonadota</taxon>
        <taxon>Alphaproteobacteria</taxon>
        <taxon>Rhodobacterales</taxon>
        <taxon>Paracoccaceae</taxon>
        <taxon>Pseudooceanicola</taxon>
    </lineage>
</organism>
<dbReference type="EC" id="3.1.-.-" evidence="7"/>
<keyword evidence="3 7" id="KW-0479">Metal-binding</keyword>
<evidence type="ECO:0000256" key="5">
    <source>
        <dbReference type="ARBA" id="ARBA00022801"/>
    </source>
</evidence>
<dbReference type="EMBL" id="CP045201">
    <property type="protein sequence ID" value="QOL81484.1"/>
    <property type="molecule type" value="Genomic_DNA"/>
</dbReference>
<dbReference type="PANTHER" id="PTHR46986">
    <property type="entry name" value="ENDORIBONUCLEASE YBEY, CHLOROPLASTIC"/>
    <property type="match status" value="1"/>
</dbReference>
<keyword evidence="6 7" id="KW-0862">Zinc</keyword>
<evidence type="ECO:0000256" key="4">
    <source>
        <dbReference type="ARBA" id="ARBA00022759"/>
    </source>
</evidence>
<dbReference type="InterPro" id="IPR023091">
    <property type="entry name" value="MetalPrtase_cat_dom_sf_prd"/>
</dbReference>
<dbReference type="GO" id="GO:0006364">
    <property type="term" value="P:rRNA processing"/>
    <property type="evidence" value="ECO:0007669"/>
    <property type="project" value="UniProtKB-UniRule"/>
</dbReference>
<dbReference type="Proteomes" id="UP000594118">
    <property type="component" value="Chromosome"/>
</dbReference>
<keyword evidence="5 7" id="KW-0378">Hydrolase</keyword>
<name>A0A7L9WNU2_9RHOB</name>
<keyword evidence="7" id="KW-0698">rRNA processing</keyword>
<dbReference type="GO" id="GO:0008270">
    <property type="term" value="F:zinc ion binding"/>
    <property type="evidence" value="ECO:0007669"/>
    <property type="project" value="UniProtKB-UniRule"/>
</dbReference>
<keyword evidence="7" id="KW-0690">Ribosome biogenesis</keyword>
<evidence type="ECO:0000256" key="1">
    <source>
        <dbReference type="ARBA" id="ARBA00010875"/>
    </source>
</evidence>
<sequence length="172" mass="18546">MSELTDTVIEDDRWQDAGLASLAERAAIATLTHLGLDADAHEICVMGCDDARIAELNTEFRDKATPTNVLSWPSEDLAAEEDGAAPFAPDSEDPMGGELGDIAISYDTCAAEAAESDLAFSDHVTHLVVHGILHLLGYDHVRDGDAELMERKEIEILGNLGIRDPYNRDGGQ</sequence>
<evidence type="ECO:0000313" key="8">
    <source>
        <dbReference type="EMBL" id="QOL81484.1"/>
    </source>
</evidence>
<dbReference type="RefSeq" id="WP_193079403.1">
    <property type="nucleotide sequence ID" value="NZ_CP045201.1"/>
</dbReference>
<keyword evidence="9" id="KW-1185">Reference proteome</keyword>
<dbReference type="HAMAP" id="MF_00009">
    <property type="entry name" value="Endoribonucl_YbeY"/>
    <property type="match status" value="1"/>
</dbReference>
<protein>
    <recommendedName>
        <fullName evidence="7">Endoribonuclease YbeY</fullName>
        <ecNumber evidence="7">3.1.-.-</ecNumber>
    </recommendedName>
</protein>
<dbReference type="Gene3D" id="3.40.390.30">
    <property type="entry name" value="Metalloproteases ('zincins'), catalytic domain"/>
    <property type="match status" value="1"/>
</dbReference>
<feature type="binding site" evidence="7">
    <location>
        <position position="134"/>
    </location>
    <ligand>
        <name>Zn(2+)</name>
        <dbReference type="ChEBI" id="CHEBI:29105"/>
        <note>catalytic</note>
    </ligand>
</feature>
<dbReference type="GO" id="GO:0004222">
    <property type="term" value="F:metalloendopeptidase activity"/>
    <property type="evidence" value="ECO:0007669"/>
    <property type="project" value="InterPro"/>
</dbReference>
<keyword evidence="7" id="KW-0963">Cytoplasm</keyword>
<reference evidence="8 9" key="1">
    <citation type="submission" date="2019-10" db="EMBL/GenBank/DDBJ databases">
        <title>Pseudopuniceibacterium sp. HQ09 islated from Antarctica.</title>
        <authorList>
            <person name="Liao L."/>
            <person name="Su S."/>
            <person name="Chen B."/>
            <person name="Yu Y."/>
        </authorList>
    </citation>
    <scope>NUCLEOTIDE SEQUENCE [LARGE SCALE GENOMIC DNA]</scope>
    <source>
        <strain evidence="8 9">HQ09</strain>
    </source>
</reference>
<evidence type="ECO:0000256" key="2">
    <source>
        <dbReference type="ARBA" id="ARBA00022722"/>
    </source>
</evidence>
<evidence type="ECO:0000256" key="7">
    <source>
        <dbReference type="HAMAP-Rule" id="MF_00009"/>
    </source>
</evidence>
<comment type="function">
    <text evidence="7">Single strand-specific metallo-endoribonuclease involved in late-stage 70S ribosome quality control and in maturation of the 3' terminus of the 16S rRNA.</text>
</comment>
<dbReference type="Pfam" id="PF02130">
    <property type="entry name" value="YbeY"/>
    <property type="match status" value="1"/>
</dbReference>
<dbReference type="SUPFAM" id="SSF55486">
    <property type="entry name" value="Metalloproteases ('zincins'), catalytic domain"/>
    <property type="match status" value="1"/>
</dbReference>
<dbReference type="GO" id="GO:0005737">
    <property type="term" value="C:cytoplasm"/>
    <property type="evidence" value="ECO:0007669"/>
    <property type="project" value="UniProtKB-SubCell"/>
</dbReference>
<proteinExistence type="inferred from homology"/>
<feature type="binding site" evidence="7">
    <location>
        <position position="140"/>
    </location>
    <ligand>
        <name>Zn(2+)</name>
        <dbReference type="ChEBI" id="CHEBI:29105"/>
        <note>catalytic</note>
    </ligand>
</feature>
<dbReference type="InterPro" id="IPR020549">
    <property type="entry name" value="YbeY_CS"/>
</dbReference>
<comment type="cofactor">
    <cofactor evidence="7">
        <name>Zn(2+)</name>
        <dbReference type="ChEBI" id="CHEBI:29105"/>
    </cofactor>
    <text evidence="7">Binds 1 zinc ion.</text>
</comment>
<dbReference type="NCBIfam" id="TIGR00043">
    <property type="entry name" value="rRNA maturation RNase YbeY"/>
    <property type="match status" value="1"/>
</dbReference>
<dbReference type="PANTHER" id="PTHR46986:SF1">
    <property type="entry name" value="ENDORIBONUCLEASE YBEY, CHLOROPLASTIC"/>
    <property type="match status" value="1"/>
</dbReference>
<dbReference type="PROSITE" id="PS01306">
    <property type="entry name" value="UPF0054"/>
    <property type="match status" value="1"/>
</dbReference>
<comment type="similarity">
    <text evidence="1 7">Belongs to the endoribonuclease YbeY family.</text>
</comment>
<evidence type="ECO:0000256" key="3">
    <source>
        <dbReference type="ARBA" id="ARBA00022723"/>
    </source>
</evidence>
<gene>
    <name evidence="7 8" type="primary">ybeY</name>
    <name evidence="8" type="ORF">F3W81_12000</name>
</gene>
<dbReference type="GO" id="GO:0004521">
    <property type="term" value="F:RNA endonuclease activity"/>
    <property type="evidence" value="ECO:0007669"/>
    <property type="project" value="UniProtKB-UniRule"/>
</dbReference>
<feature type="binding site" evidence="7">
    <location>
        <position position="130"/>
    </location>
    <ligand>
        <name>Zn(2+)</name>
        <dbReference type="ChEBI" id="CHEBI:29105"/>
        <note>catalytic</note>
    </ligand>
</feature>
<keyword evidence="4 7" id="KW-0255">Endonuclease</keyword>
<dbReference type="InterPro" id="IPR002036">
    <property type="entry name" value="YbeY"/>
</dbReference>